<evidence type="ECO:0000256" key="4">
    <source>
        <dbReference type="ARBA" id="ARBA00022448"/>
    </source>
</evidence>
<evidence type="ECO:0000256" key="2">
    <source>
        <dbReference type="ARBA" id="ARBA00006602"/>
    </source>
</evidence>
<comment type="caution">
    <text evidence="10">The sequence shown here is derived from an EMBL/GenBank/DDBJ whole genome shotgun (WGS) entry which is preliminary data.</text>
</comment>
<evidence type="ECO:0000256" key="6">
    <source>
        <dbReference type="ARBA" id="ARBA00022927"/>
    </source>
</evidence>
<evidence type="ECO:0000256" key="5">
    <source>
        <dbReference type="ARBA" id="ARBA00022795"/>
    </source>
</evidence>
<feature type="domain" description="Flagellar assembly protein FliH/Type III secretion system HrpE" evidence="9">
    <location>
        <begin position="89"/>
        <end position="213"/>
    </location>
</feature>
<keyword evidence="4" id="KW-0813">Transport</keyword>
<reference evidence="11" key="1">
    <citation type="submission" date="2023-07" db="EMBL/GenBank/DDBJ databases">
        <title>Whole genome sequence analysis of rice epiphytic Sphingomonas sanguinis OsEp_Plm_15B2.</title>
        <authorList>
            <person name="Sahu K.P."/>
            <person name="Asharani P."/>
            <person name="Reddy B."/>
            <person name="Kumar A."/>
        </authorList>
    </citation>
    <scope>NUCLEOTIDE SEQUENCE [LARGE SCALE GENOMIC DNA]</scope>
    <source>
        <strain evidence="11">OsEp_Plm_15B2</strain>
    </source>
</reference>
<keyword evidence="8" id="KW-0175">Coiled coil</keyword>
<protein>
    <recommendedName>
        <fullName evidence="3">Flagellar assembly protein FliH</fullName>
    </recommendedName>
</protein>
<evidence type="ECO:0000256" key="7">
    <source>
        <dbReference type="ARBA" id="ARBA00023225"/>
    </source>
</evidence>
<dbReference type="RefSeq" id="WP_322539659.1">
    <property type="nucleotide sequence ID" value="NZ_JAOBTW010000012.1"/>
</dbReference>
<keyword evidence="6" id="KW-0653">Protein transport</keyword>
<keyword evidence="7" id="KW-1006">Bacterial flagellum protein export</keyword>
<keyword evidence="5" id="KW-1005">Bacterial flagellum biogenesis</keyword>
<evidence type="ECO:0000259" key="9">
    <source>
        <dbReference type="Pfam" id="PF02108"/>
    </source>
</evidence>
<gene>
    <name evidence="10" type="ORF">N4G62_12255</name>
</gene>
<dbReference type="Proteomes" id="UP001292182">
    <property type="component" value="Unassembled WGS sequence"/>
</dbReference>
<dbReference type="InterPro" id="IPR018035">
    <property type="entry name" value="Flagellar_FliH/T3SS_HrpE"/>
</dbReference>
<dbReference type="InterPro" id="IPR051472">
    <property type="entry name" value="T3SS_Stator/FliH"/>
</dbReference>
<comment type="similarity">
    <text evidence="2">Belongs to the FliH family.</text>
</comment>
<dbReference type="PANTHER" id="PTHR34982:SF1">
    <property type="entry name" value="FLAGELLAR ASSEMBLY PROTEIN FLIH"/>
    <property type="match status" value="1"/>
</dbReference>
<accession>A0ABU5LS94</accession>
<evidence type="ECO:0000313" key="11">
    <source>
        <dbReference type="Proteomes" id="UP001292182"/>
    </source>
</evidence>
<keyword evidence="11" id="KW-1185">Reference proteome</keyword>
<sequence>MAVIKQAEGIHGVRQLAGPPPLTAILIDPRDEAIALLQAERDTLAAQLAEAGDRIARADAQARDRIDAAREEALSEGHRAGLAAAETREAERVAAIARGVTQALAQFDARLAATEGLAAALARACLDRVFARPDAMTAMVTQALARHLATLRDDAVVTVRVSGADFPDGETLAAAIRESGRANVAIDRDLPSGACRVEARLGQVALDVPEQWSVLARLLDEMAAA</sequence>
<dbReference type="Pfam" id="PF02108">
    <property type="entry name" value="FliH"/>
    <property type="match status" value="1"/>
</dbReference>
<feature type="coiled-coil region" evidence="8">
    <location>
        <begin position="34"/>
        <end position="61"/>
    </location>
</feature>
<name>A0ABU5LS94_9SPHN</name>
<evidence type="ECO:0000256" key="8">
    <source>
        <dbReference type="SAM" id="Coils"/>
    </source>
</evidence>
<dbReference type="PANTHER" id="PTHR34982">
    <property type="entry name" value="YOP PROTEINS TRANSLOCATION PROTEIN L"/>
    <property type="match status" value="1"/>
</dbReference>
<dbReference type="EMBL" id="JAOBTW010000012">
    <property type="protein sequence ID" value="MDZ7282800.1"/>
    <property type="molecule type" value="Genomic_DNA"/>
</dbReference>
<evidence type="ECO:0000313" key="10">
    <source>
        <dbReference type="EMBL" id="MDZ7282800.1"/>
    </source>
</evidence>
<organism evidence="10 11">
    <name type="scientific">Sphingomonas sanguinis</name>
    <dbReference type="NCBI Taxonomy" id="33051"/>
    <lineage>
        <taxon>Bacteria</taxon>
        <taxon>Pseudomonadati</taxon>
        <taxon>Pseudomonadota</taxon>
        <taxon>Alphaproteobacteria</taxon>
        <taxon>Sphingomonadales</taxon>
        <taxon>Sphingomonadaceae</taxon>
        <taxon>Sphingomonas</taxon>
    </lineage>
</organism>
<comment type="function">
    <text evidence="1">Needed for flagellar regrowth and assembly.</text>
</comment>
<evidence type="ECO:0000256" key="3">
    <source>
        <dbReference type="ARBA" id="ARBA00016507"/>
    </source>
</evidence>
<evidence type="ECO:0000256" key="1">
    <source>
        <dbReference type="ARBA" id="ARBA00003041"/>
    </source>
</evidence>
<proteinExistence type="inferred from homology"/>